<evidence type="ECO:0000256" key="9">
    <source>
        <dbReference type="SAM" id="SignalP"/>
    </source>
</evidence>
<dbReference type="OMA" id="KMASCKI"/>
<dbReference type="Gene3D" id="3.80.10.10">
    <property type="entry name" value="Ribonuclease Inhibitor"/>
    <property type="match status" value="2"/>
</dbReference>
<dbReference type="EnsemblPlants" id="AUR62002214-RA">
    <property type="protein sequence ID" value="AUR62002214-RA:cds"/>
    <property type="gene ID" value="AUR62002214"/>
</dbReference>
<keyword evidence="8" id="KW-0325">Glycoprotein</keyword>
<dbReference type="InterPro" id="IPR032675">
    <property type="entry name" value="LRR_dom_sf"/>
</dbReference>
<accession>A0A803KT56</accession>
<evidence type="ECO:0000256" key="8">
    <source>
        <dbReference type="ARBA" id="ARBA00023180"/>
    </source>
</evidence>
<dbReference type="PANTHER" id="PTHR48061">
    <property type="entry name" value="LEUCINE-RICH REPEAT RECEPTOR PROTEIN KINASE EMS1-LIKE-RELATED"/>
    <property type="match status" value="1"/>
</dbReference>
<dbReference type="Proteomes" id="UP000596660">
    <property type="component" value="Unplaced"/>
</dbReference>
<feature type="chain" id="PRO_5031249817" description="Leucine-rich repeat-containing N-terminal plant-type domain-containing protein" evidence="9">
    <location>
        <begin position="27"/>
        <end position="534"/>
    </location>
</feature>
<dbReference type="AlphaFoldDB" id="A0A803KT56"/>
<dbReference type="SUPFAM" id="SSF52058">
    <property type="entry name" value="L domain-like"/>
    <property type="match status" value="2"/>
</dbReference>
<evidence type="ECO:0000313" key="12">
    <source>
        <dbReference type="Proteomes" id="UP000596660"/>
    </source>
</evidence>
<dbReference type="Pfam" id="PF00560">
    <property type="entry name" value="LRR_1"/>
    <property type="match status" value="2"/>
</dbReference>
<dbReference type="InterPro" id="IPR046956">
    <property type="entry name" value="RLP23-like"/>
</dbReference>
<keyword evidence="6" id="KW-1133">Transmembrane helix</keyword>
<name>A0A803KT56_CHEQI</name>
<evidence type="ECO:0000313" key="11">
    <source>
        <dbReference type="EnsemblPlants" id="AUR62002214-RA:cds"/>
    </source>
</evidence>
<evidence type="ECO:0000256" key="5">
    <source>
        <dbReference type="ARBA" id="ARBA00022737"/>
    </source>
</evidence>
<sequence>MKTIPLISSSWSFLLILIVWLRTCSCIPFVSSQCLHDQKSLLLELKNNLAFAPNAYDKLEGWNQSTDCCHWSGVTCNNSSGRVIGLDLSSKDIIGGIDDSSSLFHLQFLQSLNLASNNYLQGEIPSRIGTTLSSLTYLNLSWVGFSGQVPIVISNLVKLVVLDISNSRVENAPLYMQKPNLATIIRNLTNIKELYLDYVINSAIGDKWCKALSSSLPRLQILSMSGCTIPEWMWKITRFNLSFNHLVELEPPLTFSNNLGFIDLSSNNLQGKFPFVKSNYYYLDCSNNNFTSFNPDIGNYLSYASYMSFSRNNLHGIIPASLCSAKNLELLNLEHNHLGGTIPECFTTMTQLIVLNLRGNQLDGEIPDRFIKGCSLQTLDLNDNFMQGRIPRSLAYCKDLKVLDFGNNQLDDTFPCHLNSLFNLQVLVLHSNKLHGTIVCPQSHSIWPLLQIMDVASNHFVGELKSQILFKWRLMVAGTTKEKSKFRFLQSSSSTGDDYQNSVSVNFELQYILTIFTSIDFSNNAFHSELPEEL</sequence>
<dbReference type="Gramene" id="AUR62002214-RA">
    <property type="protein sequence ID" value="AUR62002214-RA:cds"/>
    <property type="gene ID" value="AUR62002214"/>
</dbReference>
<evidence type="ECO:0000256" key="4">
    <source>
        <dbReference type="ARBA" id="ARBA00022729"/>
    </source>
</evidence>
<keyword evidence="2" id="KW-0433">Leucine-rich repeat</keyword>
<feature type="signal peptide" evidence="9">
    <location>
        <begin position="1"/>
        <end position="26"/>
    </location>
</feature>
<keyword evidence="3" id="KW-0812">Transmembrane</keyword>
<evidence type="ECO:0000256" key="3">
    <source>
        <dbReference type="ARBA" id="ARBA00022692"/>
    </source>
</evidence>
<proteinExistence type="predicted"/>
<evidence type="ECO:0000256" key="1">
    <source>
        <dbReference type="ARBA" id="ARBA00004479"/>
    </source>
</evidence>
<dbReference type="InterPro" id="IPR001611">
    <property type="entry name" value="Leu-rich_rpt"/>
</dbReference>
<evidence type="ECO:0000259" key="10">
    <source>
        <dbReference type="Pfam" id="PF08263"/>
    </source>
</evidence>
<dbReference type="Pfam" id="PF13855">
    <property type="entry name" value="LRR_8"/>
    <property type="match status" value="1"/>
</dbReference>
<evidence type="ECO:0000256" key="6">
    <source>
        <dbReference type="ARBA" id="ARBA00022989"/>
    </source>
</evidence>
<dbReference type="InterPro" id="IPR013210">
    <property type="entry name" value="LRR_N_plant-typ"/>
</dbReference>
<keyword evidence="4 9" id="KW-0732">Signal</keyword>
<protein>
    <recommendedName>
        <fullName evidence="10">Leucine-rich repeat-containing N-terminal plant-type domain-containing protein</fullName>
    </recommendedName>
</protein>
<organism evidence="11 12">
    <name type="scientific">Chenopodium quinoa</name>
    <name type="common">Quinoa</name>
    <dbReference type="NCBI Taxonomy" id="63459"/>
    <lineage>
        <taxon>Eukaryota</taxon>
        <taxon>Viridiplantae</taxon>
        <taxon>Streptophyta</taxon>
        <taxon>Embryophyta</taxon>
        <taxon>Tracheophyta</taxon>
        <taxon>Spermatophyta</taxon>
        <taxon>Magnoliopsida</taxon>
        <taxon>eudicotyledons</taxon>
        <taxon>Gunneridae</taxon>
        <taxon>Pentapetalae</taxon>
        <taxon>Caryophyllales</taxon>
        <taxon>Chenopodiaceae</taxon>
        <taxon>Chenopodioideae</taxon>
        <taxon>Atripliceae</taxon>
        <taxon>Chenopodium</taxon>
    </lineage>
</organism>
<reference evidence="11" key="2">
    <citation type="submission" date="2021-03" db="UniProtKB">
        <authorList>
            <consortium name="EnsemblPlants"/>
        </authorList>
    </citation>
    <scope>IDENTIFICATION</scope>
</reference>
<evidence type="ECO:0000256" key="7">
    <source>
        <dbReference type="ARBA" id="ARBA00023136"/>
    </source>
</evidence>
<comment type="subcellular location">
    <subcellularLocation>
        <location evidence="1">Membrane</location>
        <topology evidence="1">Single-pass type I membrane protein</topology>
    </subcellularLocation>
</comment>
<reference evidence="11" key="1">
    <citation type="journal article" date="2017" name="Nature">
        <title>The genome of Chenopodium quinoa.</title>
        <authorList>
            <person name="Jarvis D.E."/>
            <person name="Ho Y.S."/>
            <person name="Lightfoot D.J."/>
            <person name="Schmoeckel S.M."/>
            <person name="Li B."/>
            <person name="Borm T.J.A."/>
            <person name="Ohyanagi H."/>
            <person name="Mineta K."/>
            <person name="Michell C.T."/>
            <person name="Saber N."/>
            <person name="Kharbatia N.M."/>
            <person name="Rupper R.R."/>
            <person name="Sharp A.R."/>
            <person name="Dally N."/>
            <person name="Boughton B.A."/>
            <person name="Woo Y.H."/>
            <person name="Gao G."/>
            <person name="Schijlen E.G.W.M."/>
            <person name="Guo X."/>
            <person name="Momin A.A."/>
            <person name="Negrao S."/>
            <person name="Al-Babili S."/>
            <person name="Gehring C."/>
            <person name="Roessner U."/>
            <person name="Jung C."/>
            <person name="Murphy K."/>
            <person name="Arold S.T."/>
            <person name="Gojobori T."/>
            <person name="van der Linden C.G."/>
            <person name="van Loo E.N."/>
            <person name="Jellen E.N."/>
            <person name="Maughan P.J."/>
            <person name="Tester M."/>
        </authorList>
    </citation>
    <scope>NUCLEOTIDE SEQUENCE [LARGE SCALE GENOMIC DNA]</scope>
    <source>
        <strain evidence="11">cv. PI 614886</strain>
    </source>
</reference>
<keyword evidence="7" id="KW-0472">Membrane</keyword>
<dbReference type="PANTHER" id="PTHR48061:SF51">
    <property type="entry name" value="RECEPTOR LIKE PROTEIN 30-LIKE"/>
    <property type="match status" value="1"/>
</dbReference>
<dbReference type="Pfam" id="PF08263">
    <property type="entry name" value="LRRNT_2"/>
    <property type="match status" value="1"/>
</dbReference>
<dbReference type="GO" id="GO:0016020">
    <property type="term" value="C:membrane"/>
    <property type="evidence" value="ECO:0007669"/>
    <property type="project" value="UniProtKB-SubCell"/>
</dbReference>
<evidence type="ECO:0000256" key="2">
    <source>
        <dbReference type="ARBA" id="ARBA00022614"/>
    </source>
</evidence>
<keyword evidence="12" id="KW-1185">Reference proteome</keyword>
<dbReference type="FunFam" id="3.80.10.10:FF:000041">
    <property type="entry name" value="LRR receptor-like serine/threonine-protein kinase ERECTA"/>
    <property type="match status" value="1"/>
</dbReference>
<keyword evidence="5" id="KW-0677">Repeat</keyword>
<feature type="domain" description="Leucine-rich repeat-containing N-terminal plant-type" evidence="10">
    <location>
        <begin position="36"/>
        <end position="77"/>
    </location>
</feature>